<evidence type="ECO:0000259" key="7">
    <source>
        <dbReference type="PROSITE" id="PS51755"/>
    </source>
</evidence>
<dbReference type="SMART" id="SM00862">
    <property type="entry name" value="Trans_reg_C"/>
    <property type="match status" value="1"/>
</dbReference>
<reference evidence="9" key="1">
    <citation type="journal article" date="2019" name="Int. J. Syst. Evol. Microbiol.">
        <title>The Global Catalogue of Microorganisms (GCM) 10K type strain sequencing project: providing services to taxonomists for standard genome sequencing and annotation.</title>
        <authorList>
            <consortium name="The Broad Institute Genomics Platform"/>
            <consortium name="The Broad Institute Genome Sequencing Center for Infectious Disease"/>
            <person name="Wu L."/>
            <person name="Ma J."/>
        </authorList>
    </citation>
    <scope>NUCLEOTIDE SEQUENCE [LARGE SCALE GENOMIC DNA]</scope>
    <source>
        <strain evidence="9">JCM 16929</strain>
    </source>
</reference>
<dbReference type="SUPFAM" id="SSF52172">
    <property type="entry name" value="CheY-like"/>
    <property type="match status" value="1"/>
</dbReference>
<dbReference type="PANTHER" id="PTHR48111">
    <property type="entry name" value="REGULATOR OF RPOS"/>
    <property type="match status" value="1"/>
</dbReference>
<dbReference type="Gene3D" id="6.10.250.690">
    <property type="match status" value="1"/>
</dbReference>
<evidence type="ECO:0000313" key="9">
    <source>
        <dbReference type="Proteomes" id="UP001501490"/>
    </source>
</evidence>
<dbReference type="CDD" id="cd00383">
    <property type="entry name" value="trans_reg_C"/>
    <property type="match status" value="1"/>
</dbReference>
<evidence type="ECO:0000256" key="5">
    <source>
        <dbReference type="PROSITE-ProRule" id="PRU01091"/>
    </source>
</evidence>
<organism evidence="8 9">
    <name type="scientific">Microlunatus ginsengisoli</name>
    <dbReference type="NCBI Taxonomy" id="363863"/>
    <lineage>
        <taxon>Bacteria</taxon>
        <taxon>Bacillati</taxon>
        <taxon>Actinomycetota</taxon>
        <taxon>Actinomycetes</taxon>
        <taxon>Propionibacteriales</taxon>
        <taxon>Propionibacteriaceae</taxon>
        <taxon>Microlunatus</taxon>
    </lineage>
</organism>
<keyword evidence="2" id="KW-0902">Two-component regulatory system</keyword>
<dbReference type="InterPro" id="IPR039420">
    <property type="entry name" value="WalR-like"/>
</dbReference>
<name>A0ABP7AKC6_9ACTN</name>
<feature type="domain" description="Response regulatory" evidence="6">
    <location>
        <begin position="11"/>
        <end position="125"/>
    </location>
</feature>
<dbReference type="PROSITE" id="PS51755">
    <property type="entry name" value="OMPR_PHOB"/>
    <property type="match status" value="1"/>
</dbReference>
<accession>A0ABP7AKC6</accession>
<keyword evidence="1 4" id="KW-0597">Phosphoprotein</keyword>
<feature type="domain" description="OmpR/PhoB-type" evidence="7">
    <location>
        <begin position="136"/>
        <end position="242"/>
    </location>
</feature>
<proteinExistence type="predicted"/>
<comment type="caution">
    <text evidence="8">The sequence shown here is derived from an EMBL/GenBank/DDBJ whole genome shotgun (WGS) entry which is preliminary data.</text>
</comment>
<keyword evidence="3 5" id="KW-0238">DNA-binding</keyword>
<dbReference type="SUPFAM" id="SSF46894">
    <property type="entry name" value="C-terminal effector domain of the bipartite response regulators"/>
    <property type="match status" value="1"/>
</dbReference>
<evidence type="ECO:0000256" key="3">
    <source>
        <dbReference type="ARBA" id="ARBA00023125"/>
    </source>
</evidence>
<evidence type="ECO:0000256" key="2">
    <source>
        <dbReference type="ARBA" id="ARBA00023012"/>
    </source>
</evidence>
<sequence length="246" mass="26538">MTAGGEAMSATVVLVEDDPVIGGHVIDGLRRHGYSASWCRSGREALASLVEADVDVVLLDLGLPDLDGVAILRQLRRLRPELLVIILTARTSDIDVVVGLDAGADDYIPKPFELSVLLARLRAHLRRGARRGSADPAPHQIGGLTVDPVARRCVVGTRELSLRPKEFDLLVALTSRPGSAVSREELMSEVWDENWFGSTKTLDVTIAALRRHLDEAAGGEGVVSVAVPTIRTLRGFGYRLDPPRSS</sequence>
<dbReference type="Pfam" id="PF00072">
    <property type="entry name" value="Response_reg"/>
    <property type="match status" value="1"/>
</dbReference>
<keyword evidence="9" id="KW-1185">Reference proteome</keyword>
<dbReference type="InterPro" id="IPR011006">
    <property type="entry name" value="CheY-like_superfamily"/>
</dbReference>
<dbReference type="InterPro" id="IPR036388">
    <property type="entry name" value="WH-like_DNA-bd_sf"/>
</dbReference>
<dbReference type="Gene3D" id="1.10.10.10">
    <property type="entry name" value="Winged helix-like DNA-binding domain superfamily/Winged helix DNA-binding domain"/>
    <property type="match status" value="1"/>
</dbReference>
<protein>
    <submittedName>
        <fullName evidence="8">Response regulator transcription factor</fullName>
    </submittedName>
</protein>
<dbReference type="InterPro" id="IPR001867">
    <property type="entry name" value="OmpR/PhoB-type_DNA-bd"/>
</dbReference>
<evidence type="ECO:0000256" key="4">
    <source>
        <dbReference type="PROSITE-ProRule" id="PRU00169"/>
    </source>
</evidence>
<evidence type="ECO:0000259" key="6">
    <source>
        <dbReference type="PROSITE" id="PS50110"/>
    </source>
</evidence>
<dbReference type="PANTHER" id="PTHR48111:SF40">
    <property type="entry name" value="PHOSPHATE REGULON TRANSCRIPTIONAL REGULATORY PROTEIN PHOB"/>
    <property type="match status" value="1"/>
</dbReference>
<dbReference type="RefSeq" id="WP_344808105.1">
    <property type="nucleotide sequence ID" value="NZ_BAABAB010000035.1"/>
</dbReference>
<dbReference type="Pfam" id="PF00486">
    <property type="entry name" value="Trans_reg_C"/>
    <property type="match status" value="1"/>
</dbReference>
<dbReference type="EMBL" id="BAABAB010000035">
    <property type="protein sequence ID" value="GAA3634315.1"/>
    <property type="molecule type" value="Genomic_DNA"/>
</dbReference>
<evidence type="ECO:0000313" key="8">
    <source>
        <dbReference type="EMBL" id="GAA3634315.1"/>
    </source>
</evidence>
<gene>
    <name evidence="8" type="ORF">GCM10022236_41100</name>
</gene>
<feature type="modified residue" description="4-aspartylphosphate" evidence="4">
    <location>
        <position position="60"/>
    </location>
</feature>
<dbReference type="InterPro" id="IPR001789">
    <property type="entry name" value="Sig_transdc_resp-reg_receiver"/>
</dbReference>
<dbReference type="SMART" id="SM00448">
    <property type="entry name" value="REC"/>
    <property type="match status" value="1"/>
</dbReference>
<feature type="DNA-binding region" description="OmpR/PhoB-type" evidence="5">
    <location>
        <begin position="136"/>
        <end position="242"/>
    </location>
</feature>
<evidence type="ECO:0000256" key="1">
    <source>
        <dbReference type="ARBA" id="ARBA00022553"/>
    </source>
</evidence>
<dbReference type="Gene3D" id="3.40.50.2300">
    <property type="match status" value="1"/>
</dbReference>
<dbReference type="PROSITE" id="PS50110">
    <property type="entry name" value="RESPONSE_REGULATORY"/>
    <property type="match status" value="1"/>
</dbReference>
<dbReference type="Proteomes" id="UP001501490">
    <property type="component" value="Unassembled WGS sequence"/>
</dbReference>
<dbReference type="InterPro" id="IPR016032">
    <property type="entry name" value="Sig_transdc_resp-reg_C-effctor"/>
</dbReference>